<sequence>MKALQFKGYGKLRGNIFLGDVPKPQIREGQVLVQVHAASVNPVDYKIVNGNLKLLLRLKLPAVFGYDFAGVVTEAGNGVDHVKMGDTVYGSLPSISPGTFAEFAAVDADVVALKPKNLNFIEAACIPLVGLTTVQVFNKSNLKRGDKVLIHAGSGGIGTLAIQYAKAKGAFVYTTTSTQNTEWVKDLGADRVIDYKNEDYKKIAKDLDVVYDTLGGQYTLDAFDQVKPGGHVTSIAGGIDGETVKALGLPKIIQWILFFKGRKIRKRAEQKGAHYNYVLMDPNREQVEQLTALIQQGAIKPVLDKVYDLDDGVEALVHQQSGRAKGKIVIKMR</sequence>
<dbReference type="Pfam" id="PF08240">
    <property type="entry name" value="ADH_N"/>
    <property type="match status" value="1"/>
</dbReference>
<gene>
    <name evidence="3" type="ORF">K8352_05660</name>
</gene>
<evidence type="ECO:0000256" key="1">
    <source>
        <dbReference type="ARBA" id="ARBA00023002"/>
    </source>
</evidence>
<name>A0AAE3EV02_9FLAO</name>
<dbReference type="PANTHER" id="PTHR11695">
    <property type="entry name" value="ALCOHOL DEHYDROGENASE RELATED"/>
    <property type="match status" value="1"/>
</dbReference>
<dbReference type="SMART" id="SM00829">
    <property type="entry name" value="PKS_ER"/>
    <property type="match status" value="1"/>
</dbReference>
<dbReference type="InterPro" id="IPR036291">
    <property type="entry name" value="NAD(P)-bd_dom_sf"/>
</dbReference>
<dbReference type="SUPFAM" id="SSF51735">
    <property type="entry name" value="NAD(P)-binding Rossmann-fold domains"/>
    <property type="match status" value="1"/>
</dbReference>
<dbReference type="PROSITE" id="PS01162">
    <property type="entry name" value="QOR_ZETA_CRYSTAL"/>
    <property type="match status" value="1"/>
</dbReference>
<reference evidence="3" key="1">
    <citation type="submission" date="2023-02" db="EMBL/GenBank/DDBJ databases">
        <title>Genome of Flavobacteriaceae gen. nov. sp. strain F89.</title>
        <authorList>
            <person name="Wang Y."/>
        </authorList>
    </citation>
    <scope>NUCLEOTIDE SEQUENCE</scope>
    <source>
        <strain evidence="3">F89</strain>
    </source>
</reference>
<keyword evidence="1" id="KW-0560">Oxidoreductase</keyword>
<protein>
    <submittedName>
        <fullName evidence="3">NADP-dependent oxidoreductase</fullName>
    </submittedName>
</protein>
<keyword evidence="4" id="KW-1185">Reference proteome</keyword>
<evidence type="ECO:0000313" key="4">
    <source>
        <dbReference type="Proteomes" id="UP001200642"/>
    </source>
</evidence>
<dbReference type="AlphaFoldDB" id="A0AAE3EV02"/>
<accession>A0AAE3EV02</accession>
<dbReference type="InterPro" id="IPR020843">
    <property type="entry name" value="ER"/>
</dbReference>
<dbReference type="Proteomes" id="UP001200642">
    <property type="component" value="Unassembled WGS sequence"/>
</dbReference>
<dbReference type="EMBL" id="JAIRBC010000006">
    <property type="protein sequence ID" value="MCG2460226.1"/>
    <property type="molecule type" value="Genomic_DNA"/>
</dbReference>
<proteinExistence type="predicted"/>
<dbReference type="PANTHER" id="PTHR11695:SF294">
    <property type="entry name" value="RETICULON-4-INTERACTING PROTEIN 1, MITOCHONDRIAL"/>
    <property type="match status" value="1"/>
</dbReference>
<dbReference type="InterPro" id="IPR002364">
    <property type="entry name" value="Quin_OxRdtase/zeta-crystal_CS"/>
</dbReference>
<evidence type="ECO:0000313" key="3">
    <source>
        <dbReference type="EMBL" id="MCG2460226.1"/>
    </source>
</evidence>
<dbReference type="InterPro" id="IPR050700">
    <property type="entry name" value="YIM1/Zinc_Alcohol_DH_Fams"/>
</dbReference>
<dbReference type="Gene3D" id="3.40.50.720">
    <property type="entry name" value="NAD(P)-binding Rossmann-like Domain"/>
    <property type="match status" value="1"/>
</dbReference>
<comment type="caution">
    <text evidence="3">The sequence shown here is derived from an EMBL/GenBank/DDBJ whole genome shotgun (WGS) entry which is preliminary data.</text>
</comment>
<dbReference type="InterPro" id="IPR013154">
    <property type="entry name" value="ADH-like_N"/>
</dbReference>
<organism evidence="3 4">
    <name type="scientific">Cerina litoralis</name>
    <dbReference type="NCBI Taxonomy" id="2874477"/>
    <lineage>
        <taxon>Bacteria</taxon>
        <taxon>Pseudomonadati</taxon>
        <taxon>Bacteroidota</taxon>
        <taxon>Flavobacteriia</taxon>
        <taxon>Flavobacteriales</taxon>
        <taxon>Flavobacteriaceae</taxon>
        <taxon>Cerina</taxon>
    </lineage>
</organism>
<dbReference type="SUPFAM" id="SSF50129">
    <property type="entry name" value="GroES-like"/>
    <property type="match status" value="1"/>
</dbReference>
<dbReference type="Gene3D" id="3.90.180.10">
    <property type="entry name" value="Medium-chain alcohol dehydrogenases, catalytic domain"/>
    <property type="match status" value="1"/>
</dbReference>
<dbReference type="Pfam" id="PF13602">
    <property type="entry name" value="ADH_zinc_N_2"/>
    <property type="match status" value="1"/>
</dbReference>
<dbReference type="InterPro" id="IPR011032">
    <property type="entry name" value="GroES-like_sf"/>
</dbReference>
<dbReference type="GO" id="GO:0016491">
    <property type="term" value="F:oxidoreductase activity"/>
    <property type="evidence" value="ECO:0007669"/>
    <property type="project" value="UniProtKB-KW"/>
</dbReference>
<evidence type="ECO:0000259" key="2">
    <source>
        <dbReference type="SMART" id="SM00829"/>
    </source>
</evidence>
<dbReference type="GO" id="GO:0008270">
    <property type="term" value="F:zinc ion binding"/>
    <property type="evidence" value="ECO:0007669"/>
    <property type="project" value="InterPro"/>
</dbReference>
<dbReference type="CDD" id="cd05289">
    <property type="entry name" value="MDR_like_2"/>
    <property type="match status" value="1"/>
</dbReference>
<feature type="domain" description="Enoyl reductase (ER)" evidence="2">
    <location>
        <begin position="11"/>
        <end position="330"/>
    </location>
</feature>
<dbReference type="RefSeq" id="WP_317901368.1">
    <property type="nucleotide sequence ID" value="NZ_JAIRBC010000006.1"/>
</dbReference>